<evidence type="ECO:0000259" key="6">
    <source>
        <dbReference type="SMART" id="SM00363"/>
    </source>
</evidence>
<evidence type="ECO:0000256" key="4">
    <source>
        <dbReference type="PROSITE-ProRule" id="PRU00182"/>
    </source>
</evidence>
<dbReference type="EMBL" id="FNQE01000001">
    <property type="protein sequence ID" value="SDY49524.1"/>
    <property type="molecule type" value="Genomic_DNA"/>
</dbReference>
<dbReference type="PANTHER" id="PTHR47683">
    <property type="entry name" value="PSEUDOURIDINE SYNTHASE FAMILY PROTEIN-RELATED"/>
    <property type="match status" value="1"/>
</dbReference>
<dbReference type="SMART" id="SM00363">
    <property type="entry name" value="S4"/>
    <property type="match status" value="1"/>
</dbReference>
<keyword evidence="2 4" id="KW-0694">RNA-binding</keyword>
<organism evidence="7 8">
    <name type="scientific">Proteiniborus ethanoligenes</name>
    <dbReference type="NCBI Taxonomy" id="415015"/>
    <lineage>
        <taxon>Bacteria</taxon>
        <taxon>Bacillati</taxon>
        <taxon>Bacillota</taxon>
        <taxon>Clostridia</taxon>
        <taxon>Eubacteriales</taxon>
        <taxon>Proteiniborus</taxon>
    </lineage>
</organism>
<dbReference type="SUPFAM" id="SSF55120">
    <property type="entry name" value="Pseudouridine synthase"/>
    <property type="match status" value="1"/>
</dbReference>
<dbReference type="OrthoDB" id="9807213at2"/>
<dbReference type="FunFam" id="3.10.290.10:FF:000003">
    <property type="entry name" value="Pseudouridine synthase"/>
    <property type="match status" value="1"/>
</dbReference>
<dbReference type="InterPro" id="IPR002942">
    <property type="entry name" value="S4_RNA-bd"/>
</dbReference>
<dbReference type="GO" id="GO:0003723">
    <property type="term" value="F:RNA binding"/>
    <property type="evidence" value="ECO:0007669"/>
    <property type="project" value="UniProtKB-KW"/>
</dbReference>
<dbReference type="Gene3D" id="3.30.70.580">
    <property type="entry name" value="Pseudouridine synthase I, catalytic domain, N-terminal subdomain"/>
    <property type="match status" value="1"/>
</dbReference>
<dbReference type="InterPro" id="IPR042092">
    <property type="entry name" value="PsdUridine_s_RsuA/RluB/E/F_cat"/>
</dbReference>
<dbReference type="CDD" id="cd02870">
    <property type="entry name" value="PseudoU_synth_RsuA_like"/>
    <property type="match status" value="1"/>
</dbReference>
<dbReference type="Gene3D" id="3.10.290.10">
    <property type="entry name" value="RNA-binding S4 domain"/>
    <property type="match status" value="1"/>
</dbReference>
<dbReference type="Pfam" id="PF00849">
    <property type="entry name" value="PseudoU_synth_2"/>
    <property type="match status" value="1"/>
</dbReference>
<dbReference type="Pfam" id="PF01479">
    <property type="entry name" value="S4"/>
    <property type="match status" value="1"/>
</dbReference>
<dbReference type="GO" id="GO:0120159">
    <property type="term" value="F:rRNA pseudouridine synthase activity"/>
    <property type="evidence" value="ECO:0007669"/>
    <property type="project" value="UniProtKB-ARBA"/>
</dbReference>
<evidence type="ECO:0000256" key="5">
    <source>
        <dbReference type="RuleBase" id="RU003887"/>
    </source>
</evidence>
<dbReference type="NCBIfam" id="TIGR00093">
    <property type="entry name" value="pseudouridine synthase"/>
    <property type="match status" value="1"/>
</dbReference>
<protein>
    <recommendedName>
        <fullName evidence="5">Pseudouridine synthase</fullName>
        <ecNumber evidence="5">5.4.99.-</ecNumber>
    </recommendedName>
</protein>
<dbReference type="PROSITE" id="PS50889">
    <property type="entry name" value="S4"/>
    <property type="match status" value="1"/>
</dbReference>
<comment type="similarity">
    <text evidence="1 5">Belongs to the pseudouridine synthase RsuA family.</text>
</comment>
<evidence type="ECO:0000313" key="7">
    <source>
        <dbReference type="EMBL" id="SDY49524.1"/>
    </source>
</evidence>
<dbReference type="STRING" id="415015.SAMN05660462_00207"/>
<reference evidence="7 8" key="1">
    <citation type="submission" date="2016-10" db="EMBL/GenBank/DDBJ databases">
        <authorList>
            <person name="de Groot N.N."/>
        </authorList>
    </citation>
    <scope>NUCLEOTIDE SEQUENCE [LARGE SCALE GENOMIC DNA]</scope>
    <source>
        <strain evidence="7 8">DSM 21650</strain>
    </source>
</reference>
<dbReference type="SUPFAM" id="SSF55174">
    <property type="entry name" value="Alpha-L RNA-binding motif"/>
    <property type="match status" value="1"/>
</dbReference>
<feature type="domain" description="RNA-binding S4" evidence="6">
    <location>
        <begin position="1"/>
        <end position="65"/>
    </location>
</feature>
<dbReference type="InterPro" id="IPR020103">
    <property type="entry name" value="PsdUridine_synth_cat_dom_sf"/>
</dbReference>
<dbReference type="InterPro" id="IPR018496">
    <property type="entry name" value="PsdUridine_synth_RsuA/RluB_CS"/>
</dbReference>
<dbReference type="RefSeq" id="WP_091725994.1">
    <property type="nucleotide sequence ID" value="NZ_FNQE01000001.1"/>
</dbReference>
<dbReference type="InterPro" id="IPR036986">
    <property type="entry name" value="S4_RNA-bd_sf"/>
</dbReference>
<dbReference type="Gene3D" id="3.30.70.1560">
    <property type="entry name" value="Alpha-L RNA-binding motif"/>
    <property type="match status" value="1"/>
</dbReference>
<keyword evidence="3 5" id="KW-0413">Isomerase</keyword>
<evidence type="ECO:0000256" key="2">
    <source>
        <dbReference type="ARBA" id="ARBA00022884"/>
    </source>
</evidence>
<name>A0A1H3KD99_9FIRM</name>
<dbReference type="InterPro" id="IPR000748">
    <property type="entry name" value="PsdUridine_synth_RsuA/RluB/E/F"/>
</dbReference>
<evidence type="ECO:0000313" key="8">
    <source>
        <dbReference type="Proteomes" id="UP000198625"/>
    </source>
</evidence>
<accession>A0A1H3KD99</accession>
<sequence length="235" mass="27052">MRLQKFMAQCGIASRRKSEEIILNRRVKVNGVTVTELGFKINPLKDVIIVDGKRIKHKEKKVYIIMNKPKGYVTTVSDEYDRKTVLDLLKNVKERVYPVGRLDYDSSGLLILTNDGELAYGLTHPKNQVVKTYIATIKGKPDDEKLDKFRNGIKIDGYTTSEAQIETLNYVNDKSLMRIQIHEGRNRQIRRMCEAIGHPVISLKRIAIGELELGTLKKGCWRFLSDEEIEYLKKI</sequence>
<dbReference type="InterPro" id="IPR020094">
    <property type="entry name" value="TruA/RsuA/RluB/E/F_N"/>
</dbReference>
<dbReference type="Proteomes" id="UP000198625">
    <property type="component" value="Unassembled WGS sequence"/>
</dbReference>
<dbReference type="FunFam" id="3.30.70.1560:FF:000001">
    <property type="entry name" value="Pseudouridine synthase"/>
    <property type="match status" value="1"/>
</dbReference>
<dbReference type="InterPro" id="IPR006145">
    <property type="entry name" value="PsdUridine_synth_RsuA/RluA"/>
</dbReference>
<evidence type="ECO:0000256" key="1">
    <source>
        <dbReference type="ARBA" id="ARBA00008348"/>
    </source>
</evidence>
<dbReference type="PROSITE" id="PS01149">
    <property type="entry name" value="PSI_RSU"/>
    <property type="match status" value="1"/>
</dbReference>
<proteinExistence type="inferred from homology"/>
<keyword evidence="8" id="KW-1185">Reference proteome</keyword>
<gene>
    <name evidence="7" type="ORF">SAMN05660462_00207</name>
</gene>
<dbReference type="CDD" id="cd00165">
    <property type="entry name" value="S4"/>
    <property type="match status" value="1"/>
</dbReference>
<evidence type="ECO:0000256" key="3">
    <source>
        <dbReference type="ARBA" id="ARBA00023235"/>
    </source>
</evidence>
<dbReference type="PANTHER" id="PTHR47683:SF2">
    <property type="entry name" value="RNA-BINDING S4 DOMAIN-CONTAINING PROTEIN"/>
    <property type="match status" value="1"/>
</dbReference>
<dbReference type="EC" id="5.4.99.-" evidence="5"/>
<dbReference type="GO" id="GO:0005829">
    <property type="term" value="C:cytosol"/>
    <property type="evidence" value="ECO:0007669"/>
    <property type="project" value="UniProtKB-ARBA"/>
</dbReference>
<dbReference type="InterPro" id="IPR050343">
    <property type="entry name" value="RsuA_PseudoU_synthase"/>
</dbReference>
<dbReference type="GO" id="GO:0000455">
    <property type="term" value="P:enzyme-directed rRNA pseudouridine synthesis"/>
    <property type="evidence" value="ECO:0007669"/>
    <property type="project" value="UniProtKB-ARBA"/>
</dbReference>
<dbReference type="AlphaFoldDB" id="A0A1H3KD99"/>